<organism evidence="1 2">
    <name type="scientific">Entamoeba nuttalli</name>
    <dbReference type="NCBI Taxonomy" id="412467"/>
    <lineage>
        <taxon>Eukaryota</taxon>
        <taxon>Amoebozoa</taxon>
        <taxon>Evosea</taxon>
        <taxon>Archamoebae</taxon>
        <taxon>Mastigamoebida</taxon>
        <taxon>Entamoebidae</taxon>
        <taxon>Entamoeba</taxon>
    </lineage>
</organism>
<comment type="caution">
    <text evidence="1">The sequence shown here is derived from an EMBL/GenBank/DDBJ whole genome shotgun (WGS) entry which is preliminary data.</text>
</comment>
<reference evidence="1 2" key="1">
    <citation type="journal article" date="2019" name="PLoS Negl. Trop. Dis.">
        <title>Whole genome sequencing of Entamoeba nuttalli reveals mammalian host-related molecular signatures and a novel octapeptide-repeat surface protein.</title>
        <authorList>
            <person name="Tanaka M."/>
            <person name="Makiuchi T."/>
            <person name="Komiyama T."/>
            <person name="Shiina T."/>
            <person name="Osaki K."/>
            <person name="Tachibana H."/>
        </authorList>
    </citation>
    <scope>NUCLEOTIDE SEQUENCE [LARGE SCALE GENOMIC DNA]</scope>
    <source>
        <strain evidence="1 2">P19-061405</strain>
    </source>
</reference>
<dbReference type="Proteomes" id="UP001628156">
    <property type="component" value="Unassembled WGS sequence"/>
</dbReference>
<keyword evidence="2" id="KW-1185">Reference proteome</keyword>
<sequence length="85" mass="9545">MIRLQHNKVNNDPLLIKAREMTKEFHGNGGNCIVNGVTYTYSAIEFFEGAQRMYIATINRNGQLSNGKASCLPEAYAQAFKSFIQ</sequence>
<accession>A0ABQ0DL32</accession>
<evidence type="ECO:0000313" key="2">
    <source>
        <dbReference type="Proteomes" id="UP001628156"/>
    </source>
</evidence>
<evidence type="ECO:0000313" key="1">
    <source>
        <dbReference type="EMBL" id="GAB1223514.1"/>
    </source>
</evidence>
<protein>
    <recommendedName>
        <fullName evidence="3">Profilin</fullName>
    </recommendedName>
</protein>
<name>A0ABQ0DL32_9EUKA</name>
<proteinExistence type="predicted"/>
<dbReference type="EMBL" id="BAAFRS010000150">
    <property type="protein sequence ID" value="GAB1223514.1"/>
    <property type="molecule type" value="Genomic_DNA"/>
</dbReference>
<evidence type="ECO:0008006" key="3">
    <source>
        <dbReference type="Google" id="ProtNLM"/>
    </source>
</evidence>
<gene>
    <name evidence="1" type="ORF">ENUP19_0150G0010</name>
</gene>